<evidence type="ECO:0000313" key="1">
    <source>
        <dbReference type="EMBL" id="KAJ3540998.1"/>
    </source>
</evidence>
<reference evidence="1" key="1">
    <citation type="submission" date="2022-07" db="EMBL/GenBank/DDBJ databases">
        <title>Genome Sequence of Phlebia brevispora.</title>
        <authorList>
            <person name="Buettner E."/>
        </authorList>
    </citation>
    <scope>NUCLEOTIDE SEQUENCE</scope>
    <source>
        <strain evidence="1">MPL23</strain>
    </source>
</reference>
<protein>
    <submittedName>
        <fullName evidence="1">Uncharacterized protein</fullName>
    </submittedName>
</protein>
<gene>
    <name evidence="1" type="ORF">NM688_g6145</name>
</gene>
<keyword evidence="2" id="KW-1185">Reference proteome</keyword>
<sequence>MRFSFTLLTLFILALALHAASNKLLLNAKQRCEEALCESPNDRFAQDLVRELDGNIAAIKVVIADFNELLHLAQKLKQQALEAYPKARYDTSKARPRKQL</sequence>
<proteinExistence type="predicted"/>
<evidence type="ECO:0000313" key="2">
    <source>
        <dbReference type="Proteomes" id="UP001148662"/>
    </source>
</evidence>
<organism evidence="1 2">
    <name type="scientific">Phlebia brevispora</name>
    <dbReference type="NCBI Taxonomy" id="194682"/>
    <lineage>
        <taxon>Eukaryota</taxon>
        <taxon>Fungi</taxon>
        <taxon>Dikarya</taxon>
        <taxon>Basidiomycota</taxon>
        <taxon>Agaricomycotina</taxon>
        <taxon>Agaricomycetes</taxon>
        <taxon>Polyporales</taxon>
        <taxon>Meruliaceae</taxon>
        <taxon>Phlebia</taxon>
    </lineage>
</organism>
<name>A0ACC1SJM3_9APHY</name>
<dbReference type="EMBL" id="JANHOG010001224">
    <property type="protein sequence ID" value="KAJ3540998.1"/>
    <property type="molecule type" value="Genomic_DNA"/>
</dbReference>
<dbReference type="Proteomes" id="UP001148662">
    <property type="component" value="Unassembled WGS sequence"/>
</dbReference>
<accession>A0ACC1SJM3</accession>
<comment type="caution">
    <text evidence="1">The sequence shown here is derived from an EMBL/GenBank/DDBJ whole genome shotgun (WGS) entry which is preliminary data.</text>
</comment>